<dbReference type="Gene3D" id="3.40.50.880">
    <property type="match status" value="1"/>
</dbReference>
<sequence length="163" mass="17200">MGRHAPRLRRGSVGLLRLLVAESESPGQRDARRGSVGRSSGETYLKTLGELAPGATFDRAKPSDISGNIPNRPDLSDYDAVILTGSPLHLYEETPETRRQIAFMRAVFAAGTPAFGSCAGLQVATVAAGGTVRPKRRGAEAPFARDIAPTEAGAVHPLLRGRG</sequence>
<comment type="caution">
    <text evidence="3">The sequence shown here is derived from an EMBL/GenBank/DDBJ whole genome shotgun (WGS) entry which is preliminary data.</text>
</comment>
<name>A0A849IAK5_9HYPH</name>
<dbReference type="Pfam" id="PF00117">
    <property type="entry name" value="GATase"/>
    <property type="match status" value="1"/>
</dbReference>
<feature type="domain" description="Glutamine amidotransferase" evidence="2">
    <location>
        <begin position="74"/>
        <end position="136"/>
    </location>
</feature>
<evidence type="ECO:0000259" key="2">
    <source>
        <dbReference type="Pfam" id="PF00117"/>
    </source>
</evidence>
<dbReference type="InterPro" id="IPR029062">
    <property type="entry name" value="Class_I_gatase-like"/>
</dbReference>
<protein>
    <submittedName>
        <fullName evidence="3">C26 family cysteine hydrolase domain-containing family</fullName>
    </submittedName>
</protein>
<evidence type="ECO:0000313" key="4">
    <source>
        <dbReference type="Proteomes" id="UP000564885"/>
    </source>
</evidence>
<gene>
    <name evidence="3" type="ORF">HJG44_18395</name>
</gene>
<reference evidence="3 4" key="1">
    <citation type="submission" date="2020-04" db="EMBL/GenBank/DDBJ databases">
        <title>Enterovirga sp. isolate from soil.</title>
        <authorList>
            <person name="Chea S."/>
            <person name="Kim D.-U."/>
        </authorList>
    </citation>
    <scope>NUCLEOTIDE SEQUENCE [LARGE SCALE GENOMIC DNA]</scope>
    <source>
        <strain evidence="3 4">DB1703</strain>
    </source>
</reference>
<dbReference type="EMBL" id="JABEPP010000005">
    <property type="protein sequence ID" value="NNM74331.1"/>
    <property type="molecule type" value="Genomic_DNA"/>
</dbReference>
<accession>A0A849IAK5</accession>
<keyword evidence="4" id="KW-1185">Reference proteome</keyword>
<dbReference type="Proteomes" id="UP000564885">
    <property type="component" value="Unassembled WGS sequence"/>
</dbReference>
<feature type="region of interest" description="Disordered" evidence="1">
    <location>
        <begin position="56"/>
        <end position="76"/>
    </location>
</feature>
<proteinExistence type="predicted"/>
<keyword evidence="3" id="KW-0378">Hydrolase</keyword>
<dbReference type="InterPro" id="IPR017926">
    <property type="entry name" value="GATASE"/>
</dbReference>
<dbReference type="AlphaFoldDB" id="A0A849IAK5"/>
<feature type="region of interest" description="Disordered" evidence="1">
    <location>
        <begin position="23"/>
        <end position="42"/>
    </location>
</feature>
<dbReference type="SUPFAM" id="SSF52317">
    <property type="entry name" value="Class I glutamine amidotransferase-like"/>
    <property type="match status" value="1"/>
</dbReference>
<evidence type="ECO:0000256" key="1">
    <source>
        <dbReference type="SAM" id="MobiDB-lite"/>
    </source>
</evidence>
<organism evidence="3 4">
    <name type="scientific">Enterovirga aerilata</name>
    <dbReference type="NCBI Taxonomy" id="2730920"/>
    <lineage>
        <taxon>Bacteria</taxon>
        <taxon>Pseudomonadati</taxon>
        <taxon>Pseudomonadota</taxon>
        <taxon>Alphaproteobacteria</taxon>
        <taxon>Hyphomicrobiales</taxon>
        <taxon>Methylobacteriaceae</taxon>
        <taxon>Enterovirga</taxon>
    </lineage>
</organism>
<dbReference type="GO" id="GO:0016787">
    <property type="term" value="F:hydrolase activity"/>
    <property type="evidence" value="ECO:0007669"/>
    <property type="project" value="UniProtKB-KW"/>
</dbReference>
<evidence type="ECO:0000313" key="3">
    <source>
        <dbReference type="EMBL" id="NNM74331.1"/>
    </source>
</evidence>